<dbReference type="Proteomes" id="UP000887579">
    <property type="component" value="Unplaced"/>
</dbReference>
<evidence type="ECO:0000313" key="2">
    <source>
        <dbReference type="WBParaSite" id="ES5_v2.g25056.t1"/>
    </source>
</evidence>
<protein>
    <submittedName>
        <fullName evidence="2">Protein kinase domain-containing protein</fullName>
    </submittedName>
</protein>
<organism evidence="1 2">
    <name type="scientific">Panagrolaimus sp. ES5</name>
    <dbReference type="NCBI Taxonomy" id="591445"/>
    <lineage>
        <taxon>Eukaryota</taxon>
        <taxon>Metazoa</taxon>
        <taxon>Ecdysozoa</taxon>
        <taxon>Nematoda</taxon>
        <taxon>Chromadorea</taxon>
        <taxon>Rhabditida</taxon>
        <taxon>Tylenchina</taxon>
        <taxon>Panagrolaimomorpha</taxon>
        <taxon>Panagrolaimoidea</taxon>
        <taxon>Panagrolaimidae</taxon>
        <taxon>Panagrolaimus</taxon>
    </lineage>
</organism>
<reference evidence="2" key="1">
    <citation type="submission" date="2022-11" db="UniProtKB">
        <authorList>
            <consortium name="WormBaseParasite"/>
        </authorList>
    </citation>
    <scope>IDENTIFICATION</scope>
</reference>
<sequence length="250" mass="28961">VANTPFFKRCEKEVQLLKKIDSKNVIRLYESFYKKEHLYISLEYADAGDMENFLKRKKIKGRLISERAIWYYFHQICNGLKDLHAAQILHRDLKPANILLTTTGRVKIGDLGLSCLLNGGRKYATSQLGTQYYMSPERTKSGVGYAFKSDIWSLGCILYEFCTLRSPFEGEQKNEYSLYSKIAAARYLPIPSEIFSFQLQFFIKQCLSISPQDRPSAEETYHASGRMFNVFEELLLQHNKSTEKPTKTEE</sequence>
<proteinExistence type="predicted"/>
<dbReference type="WBParaSite" id="ES5_v2.g25056.t1">
    <property type="protein sequence ID" value="ES5_v2.g25056.t1"/>
    <property type="gene ID" value="ES5_v2.g25056"/>
</dbReference>
<evidence type="ECO:0000313" key="1">
    <source>
        <dbReference type="Proteomes" id="UP000887579"/>
    </source>
</evidence>
<accession>A0AC34G5P6</accession>
<name>A0AC34G5P6_9BILA</name>